<dbReference type="EMBL" id="JAAARO010000012">
    <property type="protein sequence ID" value="KAF5739669.1"/>
    <property type="molecule type" value="Genomic_DNA"/>
</dbReference>
<gene>
    <name evidence="1" type="ORF">HS088_TW12G00878</name>
</gene>
<keyword evidence="2" id="KW-1185">Reference proteome</keyword>
<dbReference type="AlphaFoldDB" id="A0A7J7D0A4"/>
<accession>A0A7J7D0A4</accession>
<dbReference type="PANTHER" id="PTHR37237">
    <property type="entry name" value="OS02G0567000 PROTEIN"/>
    <property type="match status" value="1"/>
</dbReference>
<dbReference type="InParanoid" id="A0A7J7D0A4"/>
<name>A0A7J7D0A4_TRIWF</name>
<protein>
    <submittedName>
        <fullName evidence="1">Uncharacterized protein</fullName>
    </submittedName>
</protein>
<reference evidence="1 2" key="1">
    <citation type="journal article" date="2020" name="Nat. Commun.">
        <title>Genome of Tripterygium wilfordii and identification of cytochrome P450 involved in triptolide biosynthesis.</title>
        <authorList>
            <person name="Tu L."/>
            <person name="Su P."/>
            <person name="Zhang Z."/>
            <person name="Gao L."/>
            <person name="Wang J."/>
            <person name="Hu T."/>
            <person name="Zhou J."/>
            <person name="Zhang Y."/>
            <person name="Zhao Y."/>
            <person name="Liu Y."/>
            <person name="Song Y."/>
            <person name="Tong Y."/>
            <person name="Lu Y."/>
            <person name="Yang J."/>
            <person name="Xu C."/>
            <person name="Jia M."/>
            <person name="Peters R.J."/>
            <person name="Huang L."/>
            <person name="Gao W."/>
        </authorList>
    </citation>
    <scope>NUCLEOTIDE SEQUENCE [LARGE SCALE GENOMIC DNA]</scope>
    <source>
        <strain evidence="2">cv. XIE 37</strain>
        <tissue evidence="1">Leaf</tissue>
    </source>
</reference>
<dbReference type="Proteomes" id="UP000593562">
    <property type="component" value="Unassembled WGS sequence"/>
</dbReference>
<comment type="caution">
    <text evidence="1">The sequence shown here is derived from an EMBL/GenBank/DDBJ whole genome shotgun (WGS) entry which is preliminary data.</text>
</comment>
<dbReference type="PANTHER" id="PTHR37237:SF1">
    <property type="entry name" value="OS02G0567000 PROTEIN"/>
    <property type="match status" value="1"/>
</dbReference>
<dbReference type="OrthoDB" id="1629067at2759"/>
<evidence type="ECO:0000313" key="1">
    <source>
        <dbReference type="EMBL" id="KAF5739669.1"/>
    </source>
</evidence>
<proteinExistence type="predicted"/>
<organism evidence="1 2">
    <name type="scientific">Tripterygium wilfordii</name>
    <name type="common">Thunder God vine</name>
    <dbReference type="NCBI Taxonomy" id="458696"/>
    <lineage>
        <taxon>Eukaryota</taxon>
        <taxon>Viridiplantae</taxon>
        <taxon>Streptophyta</taxon>
        <taxon>Embryophyta</taxon>
        <taxon>Tracheophyta</taxon>
        <taxon>Spermatophyta</taxon>
        <taxon>Magnoliopsida</taxon>
        <taxon>eudicotyledons</taxon>
        <taxon>Gunneridae</taxon>
        <taxon>Pentapetalae</taxon>
        <taxon>rosids</taxon>
        <taxon>fabids</taxon>
        <taxon>Celastrales</taxon>
        <taxon>Celastraceae</taxon>
        <taxon>Tripterygium</taxon>
    </lineage>
</organism>
<evidence type="ECO:0000313" key="2">
    <source>
        <dbReference type="Proteomes" id="UP000593562"/>
    </source>
</evidence>
<sequence length="97" mass="10871">MELALSLKLSKEVLIVVTWCLETYDRLDKTLAGTDHSWRALTLKLCSALETANKLVRSTNVNVRLLSENVEELEGIVKREDSALSSSKAFHLSLEPK</sequence>